<dbReference type="AlphaFoldDB" id="A0A1H4MJX8"/>
<feature type="DNA-binding region" description="H-T-H motif" evidence="5">
    <location>
        <begin position="37"/>
        <end position="56"/>
    </location>
</feature>
<evidence type="ECO:0000256" key="5">
    <source>
        <dbReference type="PROSITE-ProRule" id="PRU00335"/>
    </source>
</evidence>
<accession>A0A1H4MJX8</accession>
<dbReference type="Pfam" id="PF00440">
    <property type="entry name" value="TetR_N"/>
    <property type="match status" value="1"/>
</dbReference>
<keyword evidence="1" id="KW-0678">Repressor</keyword>
<dbReference type="InterPro" id="IPR009057">
    <property type="entry name" value="Homeodomain-like_sf"/>
</dbReference>
<protein>
    <submittedName>
        <fullName evidence="7">Regulatory protein, tetR family</fullName>
    </submittedName>
</protein>
<dbReference type="GO" id="GO:0003677">
    <property type="term" value="F:DNA binding"/>
    <property type="evidence" value="ECO:0007669"/>
    <property type="project" value="UniProtKB-UniRule"/>
</dbReference>
<gene>
    <name evidence="7" type="ORF">SAMN04489745_1368</name>
</gene>
<keyword evidence="8" id="KW-1185">Reference proteome</keyword>
<keyword evidence="3 5" id="KW-0238">DNA-binding</keyword>
<keyword evidence="4" id="KW-0804">Transcription</keyword>
<feature type="domain" description="HTH tetR-type" evidence="6">
    <location>
        <begin position="14"/>
        <end position="74"/>
    </location>
</feature>
<evidence type="ECO:0000313" key="7">
    <source>
        <dbReference type="EMBL" id="SEB83157.1"/>
    </source>
</evidence>
<dbReference type="InterPro" id="IPR036271">
    <property type="entry name" value="Tet_transcr_reg_TetR-rel_C_sf"/>
</dbReference>
<dbReference type="STRING" id="156980.SAMN04489745_1368"/>
<proteinExistence type="predicted"/>
<dbReference type="InterPro" id="IPR001647">
    <property type="entry name" value="HTH_TetR"/>
</dbReference>
<evidence type="ECO:0000256" key="3">
    <source>
        <dbReference type="ARBA" id="ARBA00023125"/>
    </source>
</evidence>
<dbReference type="SUPFAM" id="SSF48498">
    <property type="entry name" value="Tetracyclin repressor-like, C-terminal domain"/>
    <property type="match status" value="1"/>
</dbReference>
<dbReference type="EMBL" id="FNSN01000003">
    <property type="protein sequence ID" value="SEB83157.1"/>
    <property type="molecule type" value="Genomic_DNA"/>
</dbReference>
<evidence type="ECO:0000256" key="1">
    <source>
        <dbReference type="ARBA" id="ARBA00022491"/>
    </source>
</evidence>
<evidence type="ECO:0000313" key="8">
    <source>
        <dbReference type="Proteomes" id="UP000182652"/>
    </source>
</evidence>
<sequence>MCYKLRVPKVVNAAARRADVADAVFRIIATDGLARVSLREVAAEADLVVGSVRHYFTDSAELLEHAFATANERLELRLSARLPAVQAAAERDDADGLREASLALLAEFLPLDGNSAAECSARTEFRLASRGNAGLQAEAERGYRAAAAVVGQLIQAFRPEGRLEDLVVEAERLMSLLDGLSLHALVHTRWLDAAMCRSVLLAHLASLESREI</sequence>
<name>A0A1H4MJX8_9MICC</name>
<dbReference type="SUPFAM" id="SSF46689">
    <property type="entry name" value="Homeodomain-like"/>
    <property type="match status" value="1"/>
</dbReference>
<evidence type="ECO:0000256" key="4">
    <source>
        <dbReference type="ARBA" id="ARBA00023163"/>
    </source>
</evidence>
<dbReference type="Proteomes" id="UP000182652">
    <property type="component" value="Unassembled WGS sequence"/>
</dbReference>
<evidence type="ECO:0000256" key="2">
    <source>
        <dbReference type="ARBA" id="ARBA00023015"/>
    </source>
</evidence>
<keyword evidence="2" id="KW-0805">Transcription regulation</keyword>
<dbReference type="Gene3D" id="1.10.357.10">
    <property type="entry name" value="Tetracycline Repressor, domain 2"/>
    <property type="match status" value="1"/>
</dbReference>
<evidence type="ECO:0000259" key="6">
    <source>
        <dbReference type="PROSITE" id="PS50977"/>
    </source>
</evidence>
<dbReference type="InterPro" id="IPR039538">
    <property type="entry name" value="BetI_C"/>
</dbReference>
<reference evidence="7 8" key="1">
    <citation type="submission" date="2016-10" db="EMBL/GenBank/DDBJ databases">
        <authorList>
            <person name="de Groot N.N."/>
        </authorList>
    </citation>
    <scope>NUCLEOTIDE SEQUENCE [LARGE SCALE GENOMIC DNA]</scope>
    <source>
        <strain evidence="7 8">DSM 10495</strain>
    </source>
</reference>
<organism evidence="7 8">
    <name type="scientific">Arthrobacter woluwensis</name>
    <dbReference type="NCBI Taxonomy" id="156980"/>
    <lineage>
        <taxon>Bacteria</taxon>
        <taxon>Bacillati</taxon>
        <taxon>Actinomycetota</taxon>
        <taxon>Actinomycetes</taxon>
        <taxon>Micrococcales</taxon>
        <taxon>Micrococcaceae</taxon>
        <taxon>Arthrobacter</taxon>
    </lineage>
</organism>
<dbReference type="PROSITE" id="PS50977">
    <property type="entry name" value="HTH_TETR_2"/>
    <property type="match status" value="1"/>
</dbReference>
<dbReference type="Pfam" id="PF13977">
    <property type="entry name" value="TetR_C_6"/>
    <property type="match status" value="1"/>
</dbReference>